<dbReference type="Pfam" id="PF04357">
    <property type="entry name" value="TamB"/>
    <property type="match status" value="1"/>
</dbReference>
<evidence type="ECO:0000256" key="1">
    <source>
        <dbReference type="ARBA" id="ARBA00004167"/>
    </source>
</evidence>
<reference evidence="6 7" key="1">
    <citation type="submission" date="2019-07" db="EMBL/GenBank/DDBJ databases">
        <title>Whole genome shotgun sequence of Microvirga aerophila NBRC 106136.</title>
        <authorList>
            <person name="Hosoyama A."/>
            <person name="Uohara A."/>
            <person name="Ohji S."/>
            <person name="Ichikawa N."/>
        </authorList>
    </citation>
    <scope>NUCLEOTIDE SEQUENCE [LARGE SCALE GENOMIC DNA]</scope>
    <source>
        <strain evidence="6 7">NBRC 106136</strain>
    </source>
</reference>
<sequence>MIIMRRFLIPILLLLTGVILLSFTLGTRGAEEDKGFLADIISRALSTPSTRVSVGAVDGALSSDATIRDITISDKDGVWFRLDQARIVWRRLALLSRRLEIDKLEVGRMEVLRKPIPADEAVPGADQPLLPELPVKVQITDFALRELDLGEPILGVAARLAATGAATLGNPAEGLNLRFDARRLDAPGTILARLTYASERLNLTFALDEPAGGILARAANIPGLPPVRLDLSGNGQLDAFTAQLTFNAGDTIGATGGATVRREGSARRLGLNLNARIEGLLPSIVAPVFAGTTQLTADTAFADDGAVNISQLAVVSQTARLDASGALSADRNADLKISARAVPTNQGRTVAGVAEIRTLVFDGSVSGPLAGPRVAGNLQAEDVRLPAGRFANLTASFSATPNGVLSDASSRVALVVDAKASGVALTDPALARAVGDELTLVVRGTAAPDGVTEIETARLSTPSINATYAGLLGTPTAAGRLTVRASDLSRFGGVAALRLRGSLDFDAQIQGLLSNGPMVARLDGTASRFSTGIAAIDGLADGRLGLSGTVRMLPNGGLGLQDLRLAGSHASVSLNGDAMPNTLALETNVNLPDLRRADRRLTGRGEILAQLTGTLDAPNATFRASLTDATALGRPIPRLSLDAQATDLTGLLDLRATLSGDIDRKPAAGNVHLVKRSDGGWVLDPLDLRIGSVAVSGNASLDAANLATGRLAVDARDLDDLSPLVLTKMSGDLNANIGLSATDGRQSAQIEARGAQIRFADISVERLDARVSAADIYAKPVIDAAVAVDRATVAGETFSQVRFNSTGTSAASDVALTAQARGFSLEARGRLIPEAPIRFDLTAFTARRDRRQIALARPSTLTFANGEVAVRQLTVAIEQGTVSVDGRAGSSLDLRLSAQAVPLSAVDILVPGTGLSGTLEASAQIGGTTAAPTGDWRVRISRFAAPQTRNAGVPPADISAQGRLGGGSTTLDGTLDLGRAGTLRATGTVPLSSTGALDLAARGRLDLGIANRVLSAAGRQVSGAAAVDVRVGGTVAEPAVNGTLTLSGGSFRDVLQGVRLDNIQGRLIARGRDISIERLAASTRNGGTISANGRITIDPAAGFPGDIRITGQRAELVSNSLVTTTADLALALSGPLARSPRIGGQVTITSMDVTVPERLPATVRPIEGTRHVRPPPIVAARLAQEARARASAQQAPPFDATLDLTISAPSRIFVRGRGIDAELGGDLRLTGMMRDPVAIGAFDLRRGRLAIIGNRLDFTRGRLTFTGNLTPELDFVAETRAADVTARISVTGPAAEPQFAFSSDPDLPQDEVLSRILFSKASGGLSATQALQLAQVAAQFSGGGGDGVFESLRRSLGVDDLDISLGADGGPAIGVSRAISDRVSVGVKAGASTEQSGVSVNIDVTRRIRVQGEVGASGSTAVGVGAEWEY</sequence>
<name>A0A512BYJ6_9HYPH</name>
<keyword evidence="2" id="KW-0812">Transmembrane</keyword>
<dbReference type="EMBL" id="BJYU01000085">
    <property type="protein sequence ID" value="GEO17031.1"/>
    <property type="molecule type" value="Genomic_DNA"/>
</dbReference>
<comment type="caution">
    <text evidence="6">The sequence shown here is derived from an EMBL/GenBank/DDBJ whole genome shotgun (WGS) entry which is preliminary data.</text>
</comment>
<dbReference type="PANTHER" id="PTHR36985:SF1">
    <property type="entry name" value="TRANSLOCATION AND ASSEMBLY MODULE SUBUNIT TAMB"/>
    <property type="match status" value="1"/>
</dbReference>
<gene>
    <name evidence="6" type="ORF">MAE02_47270</name>
</gene>
<dbReference type="Proteomes" id="UP000321085">
    <property type="component" value="Unassembled WGS sequence"/>
</dbReference>
<accession>A0A512BYJ6</accession>
<dbReference type="RefSeq" id="WP_114188663.1">
    <property type="nucleotide sequence ID" value="NZ_BJYU01000085.1"/>
</dbReference>
<evidence type="ECO:0000256" key="4">
    <source>
        <dbReference type="ARBA" id="ARBA00023136"/>
    </source>
</evidence>
<comment type="subcellular location">
    <subcellularLocation>
        <location evidence="1">Membrane</location>
        <topology evidence="1">Single-pass membrane protein</topology>
    </subcellularLocation>
</comment>
<evidence type="ECO:0000259" key="5">
    <source>
        <dbReference type="Pfam" id="PF04357"/>
    </source>
</evidence>
<evidence type="ECO:0000313" key="7">
    <source>
        <dbReference type="Proteomes" id="UP000321085"/>
    </source>
</evidence>
<evidence type="ECO:0000313" key="6">
    <source>
        <dbReference type="EMBL" id="GEO17031.1"/>
    </source>
</evidence>
<dbReference type="PANTHER" id="PTHR36985">
    <property type="entry name" value="TRANSLOCATION AND ASSEMBLY MODULE SUBUNIT TAMB"/>
    <property type="match status" value="1"/>
</dbReference>
<organism evidence="6 7">
    <name type="scientific">Microvirga aerophila</name>
    <dbReference type="NCBI Taxonomy" id="670291"/>
    <lineage>
        <taxon>Bacteria</taxon>
        <taxon>Pseudomonadati</taxon>
        <taxon>Pseudomonadota</taxon>
        <taxon>Alphaproteobacteria</taxon>
        <taxon>Hyphomicrobiales</taxon>
        <taxon>Methylobacteriaceae</taxon>
        <taxon>Microvirga</taxon>
    </lineage>
</organism>
<keyword evidence="3" id="KW-1133">Transmembrane helix</keyword>
<proteinExistence type="predicted"/>
<dbReference type="OrthoDB" id="7784409at2"/>
<keyword evidence="4" id="KW-0472">Membrane</keyword>
<protein>
    <recommendedName>
        <fullName evidence="5">Translocation and assembly module TamB C-terminal domain-containing protein</fullName>
    </recommendedName>
</protein>
<dbReference type="GO" id="GO:0097347">
    <property type="term" value="C:TAM protein secretion complex"/>
    <property type="evidence" value="ECO:0007669"/>
    <property type="project" value="TreeGrafter"/>
</dbReference>
<keyword evidence="7" id="KW-1185">Reference proteome</keyword>
<dbReference type="GO" id="GO:0005886">
    <property type="term" value="C:plasma membrane"/>
    <property type="evidence" value="ECO:0007669"/>
    <property type="project" value="InterPro"/>
</dbReference>
<evidence type="ECO:0000256" key="2">
    <source>
        <dbReference type="ARBA" id="ARBA00022692"/>
    </source>
</evidence>
<dbReference type="GO" id="GO:0009306">
    <property type="term" value="P:protein secretion"/>
    <property type="evidence" value="ECO:0007669"/>
    <property type="project" value="InterPro"/>
</dbReference>
<feature type="domain" description="Translocation and assembly module TamB C-terminal" evidence="5">
    <location>
        <begin position="1078"/>
        <end position="1424"/>
    </location>
</feature>
<evidence type="ECO:0000256" key="3">
    <source>
        <dbReference type="ARBA" id="ARBA00022989"/>
    </source>
</evidence>
<dbReference type="InterPro" id="IPR007452">
    <property type="entry name" value="TamB_C"/>
</dbReference>